<dbReference type="AlphaFoldDB" id="A0A3N4YSR9"/>
<accession>A0A3N4YSR9</accession>
<dbReference type="Proteomes" id="UP000280501">
    <property type="component" value="Unassembled WGS sequence"/>
</dbReference>
<reference evidence="2 3" key="1">
    <citation type="submission" date="2018-11" db="EMBL/GenBank/DDBJ databases">
        <title>Sequencing the genomes of 1000 actinobacteria strains.</title>
        <authorList>
            <person name="Klenk H.-P."/>
        </authorList>
    </citation>
    <scope>NUCLEOTIDE SEQUENCE [LARGE SCALE GENOMIC DNA]</scope>
    <source>
        <strain evidence="2 3">DSM 15700</strain>
    </source>
</reference>
<evidence type="ECO:0000313" key="3">
    <source>
        <dbReference type="Proteomes" id="UP000280501"/>
    </source>
</evidence>
<evidence type="ECO:0000259" key="1">
    <source>
        <dbReference type="Pfam" id="PF10592"/>
    </source>
</evidence>
<keyword evidence="3" id="KW-1185">Reference proteome</keyword>
<dbReference type="OrthoDB" id="9806213at2"/>
<dbReference type="InterPro" id="IPR018891">
    <property type="entry name" value="AIPR_C"/>
</dbReference>
<organism evidence="2 3">
    <name type="scientific">Myceligenerans xiligouense</name>
    <dbReference type="NCBI Taxonomy" id="253184"/>
    <lineage>
        <taxon>Bacteria</taxon>
        <taxon>Bacillati</taxon>
        <taxon>Actinomycetota</taxon>
        <taxon>Actinomycetes</taxon>
        <taxon>Micrococcales</taxon>
        <taxon>Promicromonosporaceae</taxon>
        <taxon>Myceligenerans</taxon>
    </lineage>
</organism>
<gene>
    <name evidence="2" type="ORF">EDD34_3084</name>
</gene>
<sequence>METVIQSLLEAFQKDQGRSGLPQDEAFEVFATFCVLNTFCNDSFDPDTYRTGGGNDLGIDAYAVVIEGQMYRERDDVRAAMQASKQPRVQFVIIQAKTSSRFESKVISDLAENLSHLCGPDQELPYEVSDEVRGLRECVEVVFDDPVRLAGRLPELHVRYVTTGDQIAKMITQKARSAENALGRLNRFETVDVRCVNWRELRTLYGRALSTVQVTVPMPRQFPLPEAPGVKQSFVGLISAPTLVSEMLVDDAGNLRQQLFESNVRAFQGYNAVNTGIRETLRDPVQRQRFAVMNNGITIVAREMRLVGEKFVLDDFQIVNGCQTCHVLFHERDQLTDEVFVSVHIVHSTDEDVIQGIVAATNQQTPVSDEDLAAREDFHKGLEDHFALGRTTREHRLFYERRAKQYSGNKDVEQTRVISRGQLSRAYLAMFLDEPARVGRYQELIKARGKELFVAGQPQVLYYTAAVTWYRLEWLIRNQHIARGYRPAQHHLMALIRERLIGPIRKLPGNDRAAEKLCVPILEVMWDEARAEKLVNELLPAVQRAIDAEKKAGVPLSQAVRTTRFAERARRELNGTRR</sequence>
<name>A0A3N4YSR9_9MICO</name>
<dbReference type="EMBL" id="RKQZ01000001">
    <property type="protein sequence ID" value="RPF22424.1"/>
    <property type="molecule type" value="Genomic_DNA"/>
</dbReference>
<comment type="caution">
    <text evidence="2">The sequence shown here is derived from an EMBL/GenBank/DDBJ whole genome shotgun (WGS) entry which is preliminary data.</text>
</comment>
<feature type="domain" description="Abortive phage infection protein C-terminal" evidence="1">
    <location>
        <begin position="260"/>
        <end position="532"/>
    </location>
</feature>
<dbReference type="Pfam" id="PF10592">
    <property type="entry name" value="AIPR"/>
    <property type="match status" value="1"/>
</dbReference>
<proteinExistence type="predicted"/>
<protein>
    <submittedName>
        <fullName evidence="2">AIPR protein</fullName>
    </submittedName>
</protein>
<evidence type="ECO:0000313" key="2">
    <source>
        <dbReference type="EMBL" id="RPF22424.1"/>
    </source>
</evidence>
<dbReference type="RefSeq" id="WP_123815339.1">
    <property type="nucleotide sequence ID" value="NZ_RKQZ01000001.1"/>
</dbReference>